<dbReference type="InterPro" id="IPR036259">
    <property type="entry name" value="MFS_trans_sf"/>
</dbReference>
<feature type="transmembrane region" description="Helical" evidence="6">
    <location>
        <begin position="284"/>
        <end position="307"/>
    </location>
</feature>
<gene>
    <name evidence="7" type="ORF">BMF94_4148</name>
</gene>
<dbReference type="GO" id="GO:0022857">
    <property type="term" value="F:transmembrane transporter activity"/>
    <property type="evidence" value="ECO:0007669"/>
    <property type="project" value="InterPro"/>
</dbReference>
<dbReference type="Proteomes" id="UP000237144">
    <property type="component" value="Unassembled WGS sequence"/>
</dbReference>
<keyword evidence="8" id="KW-1185">Reference proteome</keyword>
<evidence type="ECO:0000313" key="8">
    <source>
        <dbReference type="Proteomes" id="UP000237144"/>
    </source>
</evidence>
<dbReference type="OrthoDB" id="2985014at2759"/>
<protein>
    <recommendedName>
        <fullName evidence="9">Major facilitator superfamily (MFS) profile domain-containing protein</fullName>
    </recommendedName>
</protein>
<dbReference type="InterPro" id="IPR011701">
    <property type="entry name" value="MFS"/>
</dbReference>
<keyword evidence="5 6" id="KW-0472">Membrane</keyword>
<evidence type="ECO:0000256" key="5">
    <source>
        <dbReference type="ARBA" id="ARBA00023136"/>
    </source>
</evidence>
<reference evidence="7 8" key="1">
    <citation type="journal article" date="2018" name="Front. Microbiol.">
        <title>Prospects for Fungal Bioremediation of Acidic Radioactive Waste Sites: Characterization and Genome Sequence of Rhodotorula taiwanensis MD1149.</title>
        <authorList>
            <person name="Tkavc R."/>
            <person name="Matrosova V.Y."/>
            <person name="Grichenko O.E."/>
            <person name="Gostincar C."/>
            <person name="Volpe R.P."/>
            <person name="Klimenkova P."/>
            <person name="Gaidamakova E.K."/>
            <person name="Zhou C.E."/>
            <person name="Stewart B.J."/>
            <person name="Lyman M.G."/>
            <person name="Malfatti S.A."/>
            <person name="Rubinfeld B."/>
            <person name="Courtot M."/>
            <person name="Singh J."/>
            <person name="Dalgard C.L."/>
            <person name="Hamilton T."/>
            <person name="Frey K.G."/>
            <person name="Gunde-Cimerman N."/>
            <person name="Dugan L."/>
            <person name="Daly M.J."/>
        </authorList>
    </citation>
    <scope>NUCLEOTIDE SEQUENCE [LARGE SCALE GENOMIC DNA]</scope>
    <source>
        <strain evidence="7 8">MD1149</strain>
    </source>
</reference>
<dbReference type="PANTHER" id="PTHR43791:SF18">
    <property type="entry name" value="NICOTINIC ACID TRANSPORTER TNA1, PUTATIVE (AFU_ORTHOLOGUE AFUA_3G03820)-RELATED"/>
    <property type="match status" value="1"/>
</dbReference>
<feature type="transmembrane region" description="Helical" evidence="6">
    <location>
        <begin position="319"/>
        <end position="338"/>
    </location>
</feature>
<evidence type="ECO:0008006" key="9">
    <source>
        <dbReference type="Google" id="ProtNLM"/>
    </source>
</evidence>
<evidence type="ECO:0000256" key="2">
    <source>
        <dbReference type="ARBA" id="ARBA00022448"/>
    </source>
</evidence>
<dbReference type="GO" id="GO:0016020">
    <property type="term" value="C:membrane"/>
    <property type="evidence" value="ECO:0007669"/>
    <property type="project" value="UniProtKB-SubCell"/>
</dbReference>
<feature type="transmembrane region" description="Helical" evidence="6">
    <location>
        <begin position="254"/>
        <end position="272"/>
    </location>
</feature>
<dbReference type="Pfam" id="PF07690">
    <property type="entry name" value="MFS_1"/>
    <property type="match status" value="1"/>
</dbReference>
<organism evidence="7 8">
    <name type="scientific">Rhodotorula taiwanensis</name>
    <dbReference type="NCBI Taxonomy" id="741276"/>
    <lineage>
        <taxon>Eukaryota</taxon>
        <taxon>Fungi</taxon>
        <taxon>Dikarya</taxon>
        <taxon>Basidiomycota</taxon>
        <taxon>Pucciniomycotina</taxon>
        <taxon>Microbotryomycetes</taxon>
        <taxon>Sporidiobolales</taxon>
        <taxon>Sporidiobolaceae</taxon>
        <taxon>Rhodotorula</taxon>
    </lineage>
</organism>
<dbReference type="Gene3D" id="1.20.1250.20">
    <property type="entry name" value="MFS general substrate transporter like domains"/>
    <property type="match status" value="1"/>
</dbReference>
<feature type="transmembrane region" description="Helical" evidence="6">
    <location>
        <begin position="32"/>
        <end position="51"/>
    </location>
</feature>
<accession>A0A2S5B7N8</accession>
<evidence type="ECO:0000256" key="3">
    <source>
        <dbReference type="ARBA" id="ARBA00022692"/>
    </source>
</evidence>
<dbReference type="PANTHER" id="PTHR43791">
    <property type="entry name" value="PERMEASE-RELATED"/>
    <property type="match status" value="1"/>
</dbReference>
<evidence type="ECO:0000256" key="6">
    <source>
        <dbReference type="SAM" id="Phobius"/>
    </source>
</evidence>
<evidence type="ECO:0000256" key="4">
    <source>
        <dbReference type="ARBA" id="ARBA00022989"/>
    </source>
</evidence>
<comment type="subcellular location">
    <subcellularLocation>
        <location evidence="1">Membrane</location>
        <topology evidence="1">Multi-pass membrane protein</topology>
    </subcellularLocation>
</comment>
<feature type="transmembrane region" description="Helical" evidence="6">
    <location>
        <begin position="124"/>
        <end position="146"/>
    </location>
</feature>
<keyword evidence="3 6" id="KW-0812">Transmembrane</keyword>
<dbReference type="AlphaFoldDB" id="A0A2S5B7N8"/>
<feature type="transmembrane region" description="Helical" evidence="6">
    <location>
        <begin position="199"/>
        <end position="220"/>
    </location>
</feature>
<feature type="transmembrane region" description="Helical" evidence="6">
    <location>
        <begin position="91"/>
        <end position="112"/>
    </location>
</feature>
<feature type="transmembrane region" description="Helical" evidence="6">
    <location>
        <begin position="57"/>
        <end position="79"/>
    </location>
</feature>
<keyword evidence="4 6" id="KW-1133">Transmembrane helix</keyword>
<evidence type="ECO:0000256" key="1">
    <source>
        <dbReference type="ARBA" id="ARBA00004141"/>
    </source>
</evidence>
<keyword evidence="2" id="KW-0813">Transport</keyword>
<dbReference type="SUPFAM" id="SSF103473">
    <property type="entry name" value="MFS general substrate transporter"/>
    <property type="match status" value="1"/>
</dbReference>
<dbReference type="STRING" id="741276.A0A2S5B7N8"/>
<dbReference type="EMBL" id="PJQD01000047">
    <property type="protein sequence ID" value="POY72741.1"/>
    <property type="molecule type" value="Genomic_DNA"/>
</dbReference>
<proteinExistence type="predicted"/>
<name>A0A2S5B7N8_9BASI</name>
<sequence length="375" mass="41470">MNSQQFNTTLSCFFITFPANFIMKKFRRPSRWLGLVTTTWAIVMTLMGVVQSYGGLLAARLALGVAEAGLFPGVIFYLSVWYPRHRSQSRVAVFFGAATLAGAFSGLLAYGIGFMGGLGGYAGWRWIFILEGLGTFVIGVASFWIIADFPADCKWLTEEEKEWLIYQKAIDSGAHGETSTVSIRYIKQALCDWQTYLSIWFYMGVNVPVYAIALISPSMIASFGHFTRPQVRDAVACCFVIFNAIMADRQKTRFKWIMIDMVLIFIGLTINLTPAPYGVKYMGLFFIASGACTSSSKVGALMLSFSSGAFQIGIGNLDGVMLAFNVGGLIAAPLYAYLLRRANRRKLAELQSGREYTPDEIRELGDKAPGFVYTI</sequence>
<evidence type="ECO:0000313" key="7">
    <source>
        <dbReference type="EMBL" id="POY72741.1"/>
    </source>
</evidence>
<comment type="caution">
    <text evidence="7">The sequence shown here is derived from an EMBL/GenBank/DDBJ whole genome shotgun (WGS) entry which is preliminary data.</text>
</comment>